<protein>
    <submittedName>
        <fullName evidence="1">Uncharacterized protein</fullName>
    </submittedName>
</protein>
<gene>
    <name evidence="1" type="ORF">NN4_64760</name>
</gene>
<dbReference type="EMBL" id="BJXA01000060">
    <property type="protein sequence ID" value="GEM41957.1"/>
    <property type="molecule type" value="Genomic_DNA"/>
</dbReference>
<reference evidence="1 2" key="1">
    <citation type="submission" date="2019-07" db="EMBL/GenBank/DDBJ databases">
        <title>Whole genome shotgun sequence of Nocardia ninae NBRC 108245.</title>
        <authorList>
            <person name="Hosoyama A."/>
            <person name="Uohara A."/>
            <person name="Ohji S."/>
            <person name="Ichikawa N."/>
        </authorList>
    </citation>
    <scope>NUCLEOTIDE SEQUENCE [LARGE SCALE GENOMIC DNA]</scope>
    <source>
        <strain evidence="1 2">NBRC 108245</strain>
    </source>
</reference>
<dbReference type="RefSeq" id="WP_147139228.1">
    <property type="nucleotide sequence ID" value="NZ_BJXA01000060.1"/>
</dbReference>
<organism evidence="1 2">
    <name type="scientific">Nocardia ninae NBRC 108245</name>
    <dbReference type="NCBI Taxonomy" id="1210091"/>
    <lineage>
        <taxon>Bacteria</taxon>
        <taxon>Bacillati</taxon>
        <taxon>Actinomycetota</taxon>
        <taxon>Actinomycetes</taxon>
        <taxon>Mycobacteriales</taxon>
        <taxon>Nocardiaceae</taxon>
        <taxon>Nocardia</taxon>
    </lineage>
</organism>
<name>A0A511MP95_9NOCA</name>
<sequence length="73" mass="8913">MTYTYTWTVERREDENSPWLLLDMGTESSSLDIHLFLSRKRDELEAWDFDEPNMDLKVYDWPVEKRRKRDNAA</sequence>
<accession>A0A511MP95</accession>
<proteinExistence type="predicted"/>
<comment type="caution">
    <text evidence="1">The sequence shown here is derived from an EMBL/GenBank/DDBJ whole genome shotgun (WGS) entry which is preliminary data.</text>
</comment>
<dbReference type="AlphaFoldDB" id="A0A511MP95"/>
<evidence type="ECO:0000313" key="2">
    <source>
        <dbReference type="Proteomes" id="UP000321424"/>
    </source>
</evidence>
<evidence type="ECO:0000313" key="1">
    <source>
        <dbReference type="EMBL" id="GEM41957.1"/>
    </source>
</evidence>
<dbReference type="Proteomes" id="UP000321424">
    <property type="component" value="Unassembled WGS sequence"/>
</dbReference>
<keyword evidence="2" id="KW-1185">Reference proteome</keyword>